<evidence type="ECO:0000313" key="2">
    <source>
        <dbReference type="Proteomes" id="UP000095143"/>
    </source>
</evidence>
<dbReference type="EMBL" id="MDEN01000059">
    <property type="protein sequence ID" value="OCX22719.1"/>
    <property type="molecule type" value="Genomic_DNA"/>
</dbReference>
<reference evidence="1 2" key="1">
    <citation type="submission" date="2016-08" db="EMBL/GenBank/DDBJ databases">
        <title>Whole genome sequence of Pseudomonas graminis strain UASWS1507, a potential biological control agent for agriculture.</title>
        <authorList>
            <person name="Crovadore J."/>
            <person name="Calmin G."/>
            <person name="Chablais R."/>
            <person name="Cochard B."/>
            <person name="Lefort F."/>
        </authorList>
    </citation>
    <scope>NUCLEOTIDE SEQUENCE [LARGE SCALE GENOMIC DNA]</scope>
    <source>
        <strain evidence="1 2">UASWS1507</strain>
    </source>
</reference>
<comment type="caution">
    <text evidence="1">The sequence shown here is derived from an EMBL/GenBank/DDBJ whole genome shotgun (WGS) entry which is preliminary data.</text>
</comment>
<name>A0A1C2E6T8_9PSED</name>
<sequence>MSFLITITSVLTGMCDRAAMVGCAYELQLYMTTASGVEINRVQMLCPPNLTRSGKWSLEDLDQIICFQGVATQESAVVYRTSGGVYKMGELDLRKKKTSQVWFSKKRLENHRPRISEAVPQSGSAQMYAPLYLRRRSSIRFPFA</sequence>
<dbReference type="OrthoDB" id="6980889at2"/>
<gene>
    <name evidence="1" type="ORF">BBI10_09455</name>
</gene>
<dbReference type="AlphaFoldDB" id="A0A1C2E6T8"/>
<accession>A0A1C2E6T8</accession>
<proteinExistence type="predicted"/>
<organism evidence="1 2">
    <name type="scientific">Pseudomonas graminis</name>
    <dbReference type="NCBI Taxonomy" id="158627"/>
    <lineage>
        <taxon>Bacteria</taxon>
        <taxon>Pseudomonadati</taxon>
        <taxon>Pseudomonadota</taxon>
        <taxon>Gammaproteobacteria</taxon>
        <taxon>Pseudomonadales</taxon>
        <taxon>Pseudomonadaceae</taxon>
        <taxon>Pseudomonas</taxon>
    </lineage>
</organism>
<protein>
    <submittedName>
        <fullName evidence="1">Uncharacterized protein</fullName>
    </submittedName>
</protein>
<dbReference type="Proteomes" id="UP000095143">
    <property type="component" value="Unassembled WGS sequence"/>
</dbReference>
<evidence type="ECO:0000313" key="1">
    <source>
        <dbReference type="EMBL" id="OCX22719.1"/>
    </source>
</evidence>